<accession>A0A1J6IWZ7</accession>
<dbReference type="GO" id="GO:0005634">
    <property type="term" value="C:nucleus"/>
    <property type="evidence" value="ECO:0007669"/>
    <property type="project" value="UniProtKB-SubCell"/>
</dbReference>
<dbReference type="PANTHER" id="PTHR32096:SF132">
    <property type="entry name" value="WRKY TRANSCRIPTION FACTOR 41-RELATED"/>
    <property type="match status" value="1"/>
</dbReference>
<gene>
    <name evidence="7" type="primary">WRKY41_1</name>
    <name evidence="7" type="ORF">A4A49_08325</name>
</gene>
<evidence type="ECO:0000313" key="8">
    <source>
        <dbReference type="Proteomes" id="UP000187609"/>
    </source>
</evidence>
<evidence type="ECO:0000313" key="7">
    <source>
        <dbReference type="EMBL" id="OIS99656.1"/>
    </source>
</evidence>
<dbReference type="SUPFAM" id="SSF118290">
    <property type="entry name" value="WRKY DNA-binding domain"/>
    <property type="match status" value="1"/>
</dbReference>
<dbReference type="AlphaFoldDB" id="A0A1J6IWZ7"/>
<protein>
    <submittedName>
        <fullName evidence="7">Wrky transcription factor 41</fullName>
    </submittedName>
</protein>
<dbReference type="Gramene" id="OIS99656">
    <property type="protein sequence ID" value="OIS99656"/>
    <property type="gene ID" value="A4A49_08325"/>
</dbReference>
<dbReference type="EMBL" id="MJEQ01037190">
    <property type="protein sequence ID" value="OIS99656.1"/>
    <property type="molecule type" value="Genomic_DNA"/>
</dbReference>
<dbReference type="InterPro" id="IPR036576">
    <property type="entry name" value="WRKY_dom_sf"/>
</dbReference>
<dbReference type="SMART" id="SM00774">
    <property type="entry name" value="WRKY"/>
    <property type="match status" value="1"/>
</dbReference>
<dbReference type="PROSITE" id="PS50811">
    <property type="entry name" value="WRKY"/>
    <property type="match status" value="1"/>
</dbReference>
<dbReference type="Proteomes" id="UP000187609">
    <property type="component" value="Unassembled WGS sequence"/>
</dbReference>
<sequence>MEFANRLKSKIDPLASPEECDLLLEKILSSLDKSLSILNLKAVNTIRDPFCCSKNEGSDLDYYSRDQGKNMVSKKRKLLQQWSKQVRISGIEGPNYDDGYSWRKYGMKDILRANHPRAYYRCTHRNTQGCLATKQVQKSDEDPLFFDVTYKGKHNCKASQSVDISQENQKANYNKNQNVGNQKVENLNIIKEEDFPFTPLKSESENSQFFANSMEPFTSPIASESLYLSLLPTQEEEFELDQILQSSKLSHIEFSTTPTSVINSPFCGYLDLSVDDQVDNIDLSLMIDVSEFFT</sequence>
<comment type="caution">
    <text evidence="7">The sequence shown here is derived from an EMBL/GenBank/DDBJ whole genome shotgun (WGS) entry which is preliminary data.</text>
</comment>
<organism evidence="7 8">
    <name type="scientific">Nicotiana attenuata</name>
    <name type="common">Coyote tobacco</name>
    <dbReference type="NCBI Taxonomy" id="49451"/>
    <lineage>
        <taxon>Eukaryota</taxon>
        <taxon>Viridiplantae</taxon>
        <taxon>Streptophyta</taxon>
        <taxon>Embryophyta</taxon>
        <taxon>Tracheophyta</taxon>
        <taxon>Spermatophyta</taxon>
        <taxon>Magnoliopsida</taxon>
        <taxon>eudicotyledons</taxon>
        <taxon>Gunneridae</taxon>
        <taxon>Pentapetalae</taxon>
        <taxon>asterids</taxon>
        <taxon>lamiids</taxon>
        <taxon>Solanales</taxon>
        <taxon>Solanaceae</taxon>
        <taxon>Nicotianoideae</taxon>
        <taxon>Nicotianeae</taxon>
        <taxon>Nicotiana</taxon>
    </lineage>
</organism>
<keyword evidence="5" id="KW-0539">Nucleus</keyword>
<dbReference type="PANTHER" id="PTHR32096">
    <property type="entry name" value="WRKY TRANSCRIPTION FACTOR 30-RELATED-RELATED"/>
    <property type="match status" value="1"/>
</dbReference>
<dbReference type="Gene3D" id="2.20.25.80">
    <property type="entry name" value="WRKY domain"/>
    <property type="match status" value="1"/>
</dbReference>
<feature type="domain" description="WRKY" evidence="6">
    <location>
        <begin position="97"/>
        <end position="159"/>
    </location>
</feature>
<keyword evidence="3" id="KW-0238">DNA-binding</keyword>
<dbReference type="Pfam" id="PF03106">
    <property type="entry name" value="WRKY"/>
    <property type="match status" value="1"/>
</dbReference>
<dbReference type="GO" id="GO:0003700">
    <property type="term" value="F:DNA-binding transcription factor activity"/>
    <property type="evidence" value="ECO:0007669"/>
    <property type="project" value="InterPro"/>
</dbReference>
<keyword evidence="4" id="KW-0804">Transcription</keyword>
<dbReference type="GO" id="GO:0000976">
    <property type="term" value="F:transcription cis-regulatory region binding"/>
    <property type="evidence" value="ECO:0007669"/>
    <property type="project" value="TreeGrafter"/>
</dbReference>
<evidence type="ECO:0000256" key="4">
    <source>
        <dbReference type="ARBA" id="ARBA00023163"/>
    </source>
</evidence>
<evidence type="ECO:0000259" key="6">
    <source>
        <dbReference type="PROSITE" id="PS50811"/>
    </source>
</evidence>
<dbReference type="STRING" id="49451.A0A1J6IWZ7"/>
<dbReference type="InterPro" id="IPR044810">
    <property type="entry name" value="WRKY_plant"/>
</dbReference>
<comment type="subcellular location">
    <subcellularLocation>
        <location evidence="1">Nucleus</location>
    </subcellularLocation>
</comment>
<dbReference type="OMA" id="PNLMIDI"/>
<evidence type="ECO:0000256" key="3">
    <source>
        <dbReference type="ARBA" id="ARBA00023125"/>
    </source>
</evidence>
<keyword evidence="2" id="KW-0805">Transcription regulation</keyword>
<dbReference type="SMR" id="A0A1J6IWZ7"/>
<evidence type="ECO:0000256" key="1">
    <source>
        <dbReference type="ARBA" id="ARBA00004123"/>
    </source>
</evidence>
<reference evidence="7" key="1">
    <citation type="submission" date="2016-11" db="EMBL/GenBank/DDBJ databases">
        <title>The genome of Nicotiana attenuata.</title>
        <authorList>
            <person name="Xu S."/>
            <person name="Brockmoeller T."/>
            <person name="Gaquerel E."/>
            <person name="Navarro A."/>
            <person name="Kuhl H."/>
            <person name="Gase K."/>
            <person name="Ling Z."/>
            <person name="Zhou W."/>
            <person name="Kreitzer C."/>
            <person name="Stanke M."/>
            <person name="Tang H."/>
            <person name="Lyons E."/>
            <person name="Pandey P."/>
            <person name="Pandey S.P."/>
            <person name="Timmermann B."/>
            <person name="Baldwin I.T."/>
        </authorList>
    </citation>
    <scope>NUCLEOTIDE SEQUENCE [LARGE SCALE GENOMIC DNA]</scope>
    <source>
        <strain evidence="7">UT</strain>
    </source>
</reference>
<evidence type="ECO:0000256" key="5">
    <source>
        <dbReference type="ARBA" id="ARBA00023242"/>
    </source>
</evidence>
<name>A0A1J6IWZ7_NICAT</name>
<keyword evidence="8" id="KW-1185">Reference proteome</keyword>
<evidence type="ECO:0000256" key="2">
    <source>
        <dbReference type="ARBA" id="ARBA00023015"/>
    </source>
</evidence>
<dbReference type="InterPro" id="IPR003657">
    <property type="entry name" value="WRKY_dom"/>
</dbReference>
<proteinExistence type="predicted"/>